<reference evidence="2" key="1">
    <citation type="submission" date="2006-10" db="EMBL/GenBank/DDBJ databases">
        <title>Complete sequence of Solibacter usitatus Ellin6076.</title>
        <authorList>
            <consortium name="US DOE Joint Genome Institute"/>
            <person name="Copeland A."/>
            <person name="Lucas S."/>
            <person name="Lapidus A."/>
            <person name="Barry K."/>
            <person name="Detter J.C."/>
            <person name="Glavina del Rio T."/>
            <person name="Hammon N."/>
            <person name="Israni S."/>
            <person name="Dalin E."/>
            <person name="Tice H."/>
            <person name="Pitluck S."/>
            <person name="Thompson L.S."/>
            <person name="Brettin T."/>
            <person name="Bruce D."/>
            <person name="Han C."/>
            <person name="Tapia R."/>
            <person name="Gilna P."/>
            <person name="Schmutz J."/>
            <person name="Larimer F."/>
            <person name="Land M."/>
            <person name="Hauser L."/>
            <person name="Kyrpides N."/>
            <person name="Mikhailova N."/>
            <person name="Janssen P.H."/>
            <person name="Kuske C.R."/>
            <person name="Richardson P."/>
        </authorList>
    </citation>
    <scope>NUCLEOTIDE SEQUENCE</scope>
    <source>
        <strain evidence="2">Ellin6076</strain>
    </source>
</reference>
<dbReference type="Pfam" id="PF06210">
    <property type="entry name" value="DUF1003"/>
    <property type="match status" value="1"/>
</dbReference>
<protein>
    <recommendedName>
        <fullName evidence="3">DUF1003 domain-containing protein</fullName>
    </recommendedName>
</protein>
<evidence type="ECO:0000256" key="1">
    <source>
        <dbReference type="SAM" id="Phobius"/>
    </source>
</evidence>
<dbReference type="eggNOG" id="COG4420">
    <property type="taxonomic scope" value="Bacteria"/>
</dbReference>
<feature type="transmembrane region" description="Helical" evidence="1">
    <location>
        <begin position="56"/>
        <end position="78"/>
    </location>
</feature>
<organism evidence="2">
    <name type="scientific">Solibacter usitatus (strain Ellin6076)</name>
    <dbReference type="NCBI Taxonomy" id="234267"/>
    <lineage>
        <taxon>Bacteria</taxon>
        <taxon>Pseudomonadati</taxon>
        <taxon>Acidobacteriota</taxon>
        <taxon>Terriglobia</taxon>
        <taxon>Bryobacterales</taxon>
        <taxon>Solibacteraceae</taxon>
        <taxon>Candidatus Solibacter</taxon>
    </lineage>
</organism>
<dbReference type="InParanoid" id="Q01XV8"/>
<dbReference type="HOGENOM" id="CLU_103350_1_0_0"/>
<dbReference type="PANTHER" id="PTHR41386:SF1">
    <property type="entry name" value="MEMBRANE PROTEIN"/>
    <property type="match status" value="1"/>
</dbReference>
<evidence type="ECO:0000313" key="2">
    <source>
        <dbReference type="EMBL" id="ABJ85507.1"/>
    </source>
</evidence>
<dbReference type="AlphaFoldDB" id="Q01XV8"/>
<dbReference type="InterPro" id="IPR010406">
    <property type="entry name" value="DUF1003"/>
</dbReference>
<keyword evidence="1" id="KW-0472">Membrane</keyword>
<dbReference type="EMBL" id="CP000473">
    <property type="protein sequence ID" value="ABJ85507.1"/>
    <property type="molecule type" value="Genomic_DNA"/>
</dbReference>
<keyword evidence="1" id="KW-0812">Transmembrane</keyword>
<proteinExistence type="predicted"/>
<keyword evidence="1" id="KW-1133">Transmembrane helix</keyword>
<dbReference type="PANTHER" id="PTHR41386">
    <property type="entry name" value="INTEGRAL MEMBRANE PROTEIN-RELATED"/>
    <property type="match status" value="1"/>
</dbReference>
<gene>
    <name evidence="2" type="ordered locus">Acid_4548</name>
</gene>
<dbReference type="KEGG" id="sus:Acid_4548"/>
<feature type="transmembrane region" description="Helical" evidence="1">
    <location>
        <begin position="84"/>
        <end position="105"/>
    </location>
</feature>
<accession>Q01XV8</accession>
<name>Q01XV8_SOLUE</name>
<sequence length="183" mass="20448">MRAVCTCVNSNQEALASAVRRNIDAIVRMEADYTRQRSCSDRIADSIGDFSGSMPFVVLHIVFYGTWILVNLGIVRVAPRFDPFPFMLLSMVVGVEAIFLSTFVLMKQKRMSQRADERAHLDLQINLLAEREMTLVLQMLQGISTKLGVPTVDEEVKELAEETPLEVVAEELQKAMAPEGGEN</sequence>
<evidence type="ECO:0008006" key="3">
    <source>
        <dbReference type="Google" id="ProtNLM"/>
    </source>
</evidence>